<evidence type="ECO:0000256" key="9">
    <source>
        <dbReference type="ARBA" id="ARBA00023125"/>
    </source>
</evidence>
<dbReference type="OrthoDB" id="9803889at2"/>
<dbReference type="GO" id="GO:0000731">
    <property type="term" value="P:DNA synthesis involved in DNA repair"/>
    <property type="evidence" value="ECO:0007669"/>
    <property type="project" value="TreeGrafter"/>
</dbReference>
<dbReference type="InterPro" id="IPR027417">
    <property type="entry name" value="P-loop_NTPase"/>
</dbReference>
<evidence type="ECO:0000256" key="5">
    <source>
        <dbReference type="ARBA" id="ARBA00022705"/>
    </source>
</evidence>
<feature type="domain" description="RecF/RecN/SMC N-terminal" evidence="14">
    <location>
        <begin position="3"/>
        <end position="344"/>
    </location>
</feature>
<dbReference type="CDD" id="cd03242">
    <property type="entry name" value="ABC_RecF"/>
    <property type="match status" value="1"/>
</dbReference>
<keyword evidence="5 12" id="KW-0235">DNA replication</keyword>
<evidence type="ECO:0000256" key="8">
    <source>
        <dbReference type="ARBA" id="ARBA00022840"/>
    </source>
</evidence>
<comment type="subcellular location">
    <subcellularLocation>
        <location evidence="1 12 13">Cytoplasm</location>
    </subcellularLocation>
</comment>
<evidence type="ECO:0000259" key="14">
    <source>
        <dbReference type="Pfam" id="PF02463"/>
    </source>
</evidence>
<feature type="binding site" evidence="12">
    <location>
        <begin position="30"/>
        <end position="37"/>
    </location>
    <ligand>
        <name>ATP</name>
        <dbReference type="ChEBI" id="CHEBI:30616"/>
    </ligand>
</feature>
<dbReference type="GeneID" id="29802493"/>
<evidence type="ECO:0000256" key="6">
    <source>
        <dbReference type="ARBA" id="ARBA00022741"/>
    </source>
</evidence>
<dbReference type="PROSITE" id="PS00617">
    <property type="entry name" value="RECF_1"/>
    <property type="match status" value="1"/>
</dbReference>
<proteinExistence type="inferred from homology"/>
<dbReference type="GO" id="GO:0005737">
    <property type="term" value="C:cytoplasm"/>
    <property type="evidence" value="ECO:0007669"/>
    <property type="project" value="UniProtKB-SubCell"/>
</dbReference>
<dbReference type="GO" id="GO:0005524">
    <property type="term" value="F:ATP binding"/>
    <property type="evidence" value="ECO:0007669"/>
    <property type="project" value="UniProtKB-UniRule"/>
</dbReference>
<dbReference type="RefSeq" id="WP_003697610.1">
    <property type="nucleotide sequence ID" value="NZ_AYYL01000006.1"/>
</dbReference>
<evidence type="ECO:0000313" key="15">
    <source>
        <dbReference type="EMBL" id="SFG33375.1"/>
    </source>
</evidence>
<keyword evidence="9 12" id="KW-0238">DNA-binding</keyword>
<dbReference type="NCBIfam" id="TIGR00611">
    <property type="entry name" value="recf"/>
    <property type="match status" value="1"/>
</dbReference>
<evidence type="ECO:0000256" key="4">
    <source>
        <dbReference type="ARBA" id="ARBA00022490"/>
    </source>
</evidence>
<dbReference type="InterPro" id="IPR042174">
    <property type="entry name" value="RecF_2"/>
</dbReference>
<dbReference type="PANTHER" id="PTHR32182">
    <property type="entry name" value="DNA REPLICATION AND REPAIR PROTEIN RECF"/>
    <property type="match status" value="1"/>
</dbReference>
<dbReference type="Gene3D" id="3.40.50.300">
    <property type="entry name" value="P-loop containing nucleotide triphosphate hydrolases"/>
    <property type="match status" value="1"/>
</dbReference>
<dbReference type="Proteomes" id="UP000182635">
    <property type="component" value="Unassembled WGS sequence"/>
</dbReference>
<evidence type="ECO:0000256" key="7">
    <source>
        <dbReference type="ARBA" id="ARBA00022763"/>
    </source>
</evidence>
<comment type="similarity">
    <text evidence="2 12 13">Belongs to the RecF family.</text>
</comment>
<dbReference type="PANTHER" id="PTHR32182:SF0">
    <property type="entry name" value="DNA REPLICATION AND REPAIR PROTEIN RECF"/>
    <property type="match status" value="1"/>
</dbReference>
<evidence type="ECO:0000256" key="13">
    <source>
        <dbReference type="RuleBase" id="RU000578"/>
    </source>
</evidence>
<dbReference type="GO" id="GO:0006302">
    <property type="term" value="P:double-strand break repair"/>
    <property type="evidence" value="ECO:0007669"/>
    <property type="project" value="TreeGrafter"/>
</dbReference>
<dbReference type="AlphaFoldDB" id="A0A1I2QY28"/>
<dbReference type="PROSITE" id="PS00618">
    <property type="entry name" value="RECF_2"/>
    <property type="match status" value="1"/>
</dbReference>
<dbReference type="FunFam" id="1.20.1050.90:FF:000002">
    <property type="entry name" value="DNA replication and repair protein RecF"/>
    <property type="match status" value="1"/>
</dbReference>
<reference evidence="16" key="1">
    <citation type="submission" date="2016-10" db="EMBL/GenBank/DDBJ databases">
        <authorList>
            <person name="Varghese N."/>
            <person name="Submissions S."/>
        </authorList>
    </citation>
    <scope>NUCLEOTIDE SEQUENCE [LARGE SCALE GENOMIC DNA]</scope>
    <source>
        <strain evidence="16">DSM 20403</strain>
    </source>
</reference>
<evidence type="ECO:0000256" key="2">
    <source>
        <dbReference type="ARBA" id="ARBA00008016"/>
    </source>
</evidence>
<protein>
    <recommendedName>
        <fullName evidence="3 12">DNA replication and repair protein RecF</fullName>
    </recommendedName>
</protein>
<dbReference type="GO" id="GO:0003697">
    <property type="term" value="F:single-stranded DNA binding"/>
    <property type="evidence" value="ECO:0007669"/>
    <property type="project" value="UniProtKB-UniRule"/>
</dbReference>
<sequence length="386" mass="44350">MRLSNLKLKNFRNYHETKLEFSPNINVLIGENAQGKTNLLESIYVLAMTKSHRTTNDRELIEFSEKSAFLEGIVEKKTGNLRLSLSLSKKGKTARVNSLETPRLSQYIGKLNVILFSPEDLSLVKGSPAVRRRFIDMEFGQIDAVYLYELTRYRTILRDRNVYLKQLQTKQSTDRVYLEVLTEQLAKSGAKIILKRLEFLEELENYAKILHADITQQKENLTFKYKCTASIDDLEMNQDAIEIRLKETFETIVDKEIFQGTTLIGPHRDDVSFKVNGKNVQTYGSQGQQRTTALAVKLAEIDLMRAKTGEYPVLLLDDVLSELDGERQTHLLKAIQDKVQTFLTTPGLNDIARQLIKQPRLFRINAGKIEVKPETIIFYPKKENES</sequence>
<gene>
    <name evidence="12" type="primary">recF</name>
    <name evidence="15" type="ORF">SAMN02910432_00933</name>
</gene>
<keyword evidence="11 12" id="KW-0742">SOS response</keyword>
<dbReference type="InterPro" id="IPR018078">
    <property type="entry name" value="DNA-binding_RecF_CS"/>
</dbReference>
<accession>A0A1I2QY28</accession>
<comment type="function">
    <text evidence="12 13">The RecF protein is involved in DNA metabolism; it is required for DNA replication and normal SOS inducibility. RecF binds preferentially to single-stranded, linear DNA. It also seems to bind ATP.</text>
</comment>
<name>A0A1I2QY28_9LACO</name>
<evidence type="ECO:0000256" key="11">
    <source>
        <dbReference type="ARBA" id="ARBA00023236"/>
    </source>
</evidence>
<evidence type="ECO:0000313" key="16">
    <source>
        <dbReference type="Proteomes" id="UP000182635"/>
    </source>
</evidence>
<evidence type="ECO:0000256" key="3">
    <source>
        <dbReference type="ARBA" id="ARBA00020170"/>
    </source>
</evidence>
<organism evidence="15 16">
    <name type="scientific">Ligilactobacillus ruminis DSM 20403 = NBRC 102161</name>
    <dbReference type="NCBI Taxonomy" id="1423798"/>
    <lineage>
        <taxon>Bacteria</taxon>
        <taxon>Bacillati</taxon>
        <taxon>Bacillota</taxon>
        <taxon>Bacilli</taxon>
        <taxon>Lactobacillales</taxon>
        <taxon>Lactobacillaceae</taxon>
        <taxon>Ligilactobacillus</taxon>
    </lineage>
</organism>
<evidence type="ECO:0000256" key="12">
    <source>
        <dbReference type="HAMAP-Rule" id="MF_00365"/>
    </source>
</evidence>
<dbReference type="InterPro" id="IPR001238">
    <property type="entry name" value="DNA-binding_RecF"/>
</dbReference>
<dbReference type="EMBL" id="FOPI01000012">
    <property type="protein sequence ID" value="SFG33375.1"/>
    <property type="molecule type" value="Genomic_DNA"/>
</dbReference>
<dbReference type="Pfam" id="PF02463">
    <property type="entry name" value="SMC_N"/>
    <property type="match status" value="1"/>
</dbReference>
<evidence type="ECO:0000256" key="1">
    <source>
        <dbReference type="ARBA" id="ARBA00004496"/>
    </source>
</evidence>
<dbReference type="HAMAP" id="MF_00365">
    <property type="entry name" value="RecF"/>
    <property type="match status" value="1"/>
</dbReference>
<keyword evidence="4 12" id="KW-0963">Cytoplasm</keyword>
<evidence type="ECO:0000256" key="10">
    <source>
        <dbReference type="ARBA" id="ARBA00023204"/>
    </source>
</evidence>
<keyword evidence="8 12" id="KW-0067">ATP-binding</keyword>
<keyword evidence="7 12" id="KW-0227">DNA damage</keyword>
<keyword evidence="6 12" id="KW-0547">Nucleotide-binding</keyword>
<dbReference type="InterPro" id="IPR003395">
    <property type="entry name" value="RecF/RecN/SMC_N"/>
</dbReference>
<dbReference type="Gene3D" id="1.20.1050.90">
    <property type="entry name" value="RecF/RecN/SMC, N-terminal domain"/>
    <property type="match status" value="1"/>
</dbReference>
<dbReference type="SUPFAM" id="SSF52540">
    <property type="entry name" value="P-loop containing nucleoside triphosphate hydrolases"/>
    <property type="match status" value="1"/>
</dbReference>
<keyword evidence="10 12" id="KW-0234">DNA repair</keyword>
<dbReference type="GO" id="GO:0006260">
    <property type="term" value="P:DNA replication"/>
    <property type="evidence" value="ECO:0007669"/>
    <property type="project" value="UniProtKB-UniRule"/>
</dbReference>
<dbReference type="GO" id="GO:0009432">
    <property type="term" value="P:SOS response"/>
    <property type="evidence" value="ECO:0007669"/>
    <property type="project" value="UniProtKB-UniRule"/>
</dbReference>